<accession>A0A7S1JI85</accession>
<gene>
    <name evidence="2" type="ORF">EGYM00392_LOCUS56100</name>
</gene>
<organism evidence="2">
    <name type="scientific">Eutreptiella gymnastica</name>
    <dbReference type="NCBI Taxonomy" id="73025"/>
    <lineage>
        <taxon>Eukaryota</taxon>
        <taxon>Discoba</taxon>
        <taxon>Euglenozoa</taxon>
        <taxon>Euglenida</taxon>
        <taxon>Spirocuta</taxon>
        <taxon>Euglenophyceae</taxon>
        <taxon>Eutreptiales</taxon>
        <taxon>Eutreptiaceae</taxon>
        <taxon>Eutreptiella</taxon>
    </lineage>
</organism>
<dbReference type="EMBL" id="HBGA01154254">
    <property type="protein sequence ID" value="CAD9044916.1"/>
    <property type="molecule type" value="Transcribed_RNA"/>
</dbReference>
<name>A0A7S1JI85_9EUGL</name>
<sequence length="133" mass="14177">MHFQWQPLATPPCLFSLFSQFSGWGNSLANFSPSTPRPSICSACEKGLQVGQATWGLASTGAHPPPARVMPPSAGTSMKHPSQPLAGQTQRPCTPSTLWILSALPSPALDPRPPSTYPRLSPDRPDPDLDPPP</sequence>
<reference evidence="2" key="1">
    <citation type="submission" date="2021-01" db="EMBL/GenBank/DDBJ databases">
        <authorList>
            <person name="Corre E."/>
            <person name="Pelletier E."/>
            <person name="Niang G."/>
            <person name="Scheremetjew M."/>
            <person name="Finn R."/>
            <person name="Kale V."/>
            <person name="Holt S."/>
            <person name="Cochrane G."/>
            <person name="Meng A."/>
            <person name="Brown T."/>
            <person name="Cohen L."/>
        </authorList>
    </citation>
    <scope>NUCLEOTIDE SEQUENCE</scope>
    <source>
        <strain evidence="2">NIES-381</strain>
    </source>
</reference>
<proteinExistence type="predicted"/>
<feature type="compositionally biased region" description="Polar residues" evidence="1">
    <location>
        <begin position="74"/>
        <end position="99"/>
    </location>
</feature>
<evidence type="ECO:0000256" key="1">
    <source>
        <dbReference type="SAM" id="MobiDB-lite"/>
    </source>
</evidence>
<dbReference type="AlphaFoldDB" id="A0A7S1JI85"/>
<feature type="region of interest" description="Disordered" evidence="1">
    <location>
        <begin position="56"/>
        <end position="133"/>
    </location>
</feature>
<protein>
    <submittedName>
        <fullName evidence="2">Uncharacterized protein</fullName>
    </submittedName>
</protein>
<evidence type="ECO:0000313" key="2">
    <source>
        <dbReference type="EMBL" id="CAD9044916.1"/>
    </source>
</evidence>